<keyword evidence="3" id="KW-1185">Reference proteome</keyword>
<proteinExistence type="predicted"/>
<comment type="caution">
    <text evidence="2">The sequence shown here is derived from an EMBL/GenBank/DDBJ whole genome shotgun (WGS) entry which is preliminary data.</text>
</comment>
<evidence type="ECO:0000313" key="3">
    <source>
        <dbReference type="Proteomes" id="UP001418222"/>
    </source>
</evidence>
<dbReference type="EMBL" id="JBBWWQ010000016">
    <property type="protein sequence ID" value="KAK8926627.1"/>
    <property type="molecule type" value="Genomic_DNA"/>
</dbReference>
<keyword evidence="1" id="KW-0812">Transmembrane</keyword>
<protein>
    <submittedName>
        <fullName evidence="2">Uncharacterized protein</fullName>
    </submittedName>
</protein>
<keyword evidence="1" id="KW-1133">Transmembrane helix</keyword>
<keyword evidence="1" id="KW-0472">Membrane</keyword>
<name>A0AAP0FZD5_9ASPA</name>
<evidence type="ECO:0000256" key="1">
    <source>
        <dbReference type="SAM" id="Phobius"/>
    </source>
</evidence>
<sequence>MIPQVELTCFPPHSFDPLSPSLCEIILLYALIFLDHINIMHKILTNCLQAYSKIYNFMVESITGNYNFQNDIGSLYFSGKEVYLQVMSCSEGSYFCHTTTHHPEHDSSKAGPDRRLDFLVAGYITLLTGSRFFNPGRIGATCVASFVLFYVTQFYFGICSAC</sequence>
<dbReference type="Proteomes" id="UP001418222">
    <property type="component" value="Unassembled WGS sequence"/>
</dbReference>
<gene>
    <name evidence="2" type="ORF">KSP39_PZI018667</name>
</gene>
<dbReference type="AlphaFoldDB" id="A0AAP0FZD5"/>
<organism evidence="2 3">
    <name type="scientific">Platanthera zijinensis</name>
    <dbReference type="NCBI Taxonomy" id="2320716"/>
    <lineage>
        <taxon>Eukaryota</taxon>
        <taxon>Viridiplantae</taxon>
        <taxon>Streptophyta</taxon>
        <taxon>Embryophyta</taxon>
        <taxon>Tracheophyta</taxon>
        <taxon>Spermatophyta</taxon>
        <taxon>Magnoliopsida</taxon>
        <taxon>Liliopsida</taxon>
        <taxon>Asparagales</taxon>
        <taxon>Orchidaceae</taxon>
        <taxon>Orchidoideae</taxon>
        <taxon>Orchideae</taxon>
        <taxon>Orchidinae</taxon>
        <taxon>Platanthera</taxon>
    </lineage>
</organism>
<evidence type="ECO:0000313" key="2">
    <source>
        <dbReference type="EMBL" id="KAK8926627.1"/>
    </source>
</evidence>
<feature type="transmembrane region" description="Helical" evidence="1">
    <location>
        <begin position="138"/>
        <end position="158"/>
    </location>
</feature>
<accession>A0AAP0FZD5</accession>
<reference evidence="2 3" key="1">
    <citation type="journal article" date="2022" name="Nat. Plants">
        <title>Genomes of leafy and leafless Platanthera orchids illuminate the evolution of mycoheterotrophy.</title>
        <authorList>
            <person name="Li M.H."/>
            <person name="Liu K.W."/>
            <person name="Li Z."/>
            <person name="Lu H.C."/>
            <person name="Ye Q.L."/>
            <person name="Zhang D."/>
            <person name="Wang J.Y."/>
            <person name="Li Y.F."/>
            <person name="Zhong Z.M."/>
            <person name="Liu X."/>
            <person name="Yu X."/>
            <person name="Liu D.K."/>
            <person name="Tu X.D."/>
            <person name="Liu B."/>
            <person name="Hao Y."/>
            <person name="Liao X.Y."/>
            <person name="Jiang Y.T."/>
            <person name="Sun W.H."/>
            <person name="Chen J."/>
            <person name="Chen Y.Q."/>
            <person name="Ai Y."/>
            <person name="Zhai J.W."/>
            <person name="Wu S.S."/>
            <person name="Zhou Z."/>
            <person name="Hsiao Y.Y."/>
            <person name="Wu W.L."/>
            <person name="Chen Y.Y."/>
            <person name="Lin Y.F."/>
            <person name="Hsu J.L."/>
            <person name="Li C.Y."/>
            <person name="Wang Z.W."/>
            <person name="Zhao X."/>
            <person name="Zhong W.Y."/>
            <person name="Ma X.K."/>
            <person name="Ma L."/>
            <person name="Huang J."/>
            <person name="Chen G.Z."/>
            <person name="Huang M.Z."/>
            <person name="Huang L."/>
            <person name="Peng D.H."/>
            <person name="Luo Y.B."/>
            <person name="Zou S.Q."/>
            <person name="Chen S.P."/>
            <person name="Lan S."/>
            <person name="Tsai W.C."/>
            <person name="Van de Peer Y."/>
            <person name="Liu Z.J."/>
        </authorList>
    </citation>
    <scope>NUCLEOTIDE SEQUENCE [LARGE SCALE GENOMIC DNA]</scope>
    <source>
        <strain evidence="2">Lor287</strain>
    </source>
</reference>